<dbReference type="OrthoDB" id="34684at2157"/>
<proteinExistence type="predicted"/>
<evidence type="ECO:0000313" key="1">
    <source>
        <dbReference type="EMBL" id="AEE93813.1"/>
    </source>
</evidence>
<evidence type="ECO:0000313" key="2">
    <source>
        <dbReference type="Proteomes" id="UP000008458"/>
    </source>
</evidence>
<sequence length="187" mass="21444">MKLFGYNVDSLLTPEVMYIVTRRIFVPFLAEEFPEIISLDTNLNIIRELIIIKDHLLKGNKIQIGYKYTVNSKNDGKLSSLNDCKRIVFGINAKLLKSLNALSTDFIFFGFKNELEKILILHDIPIIAKDKDELYREITKYLASWGINISSIPAEISNMPKNKINVKSKIIDIDYALFSSQFSSNFT</sequence>
<dbReference type="AlphaFoldDB" id="F4B8U3"/>
<organism evidence="1 2">
    <name type="scientific">Acidianus hospitalis (strain W1)</name>
    <dbReference type="NCBI Taxonomy" id="933801"/>
    <lineage>
        <taxon>Archaea</taxon>
        <taxon>Thermoproteota</taxon>
        <taxon>Thermoprotei</taxon>
        <taxon>Sulfolobales</taxon>
        <taxon>Sulfolobaceae</taxon>
        <taxon>Acidianus</taxon>
    </lineage>
</organism>
<dbReference type="Proteomes" id="UP000008458">
    <property type="component" value="Chromosome"/>
</dbReference>
<gene>
    <name evidence="1" type="ordered locus">Ahos_0927</name>
</gene>
<accession>F4B8U3</accession>
<dbReference type="eggNOG" id="arCOG07290">
    <property type="taxonomic scope" value="Archaea"/>
</dbReference>
<keyword evidence="2" id="KW-1185">Reference proteome</keyword>
<protein>
    <submittedName>
        <fullName evidence="1">Uncharacterized protein</fullName>
    </submittedName>
</protein>
<dbReference type="HOGENOM" id="CLU_1500309_0_0_2"/>
<dbReference type="RefSeq" id="WP_013775729.1">
    <property type="nucleotide sequence ID" value="NC_015518.1"/>
</dbReference>
<dbReference type="KEGG" id="aho:Ahos_0927"/>
<reference key="2">
    <citation type="journal article" date="2011" name="Extremophiles">
        <title>Genomic analyses of Acidianus hospitalis W1 a host for studying crenarchaeal virus and plasmid life cycles.</title>
        <authorList>
            <person name="You X.Y."/>
            <person name="Liu C."/>
            <person name="Wang S.Y."/>
            <person name="Jiang C.Y."/>
            <person name="Shah S.A."/>
            <person name="Prangishvili D."/>
            <person name="Liu S.J."/>
            <person name="Garrett R.A."/>
        </authorList>
    </citation>
    <scope>NUCLEOTIDE SEQUENCE</scope>
    <source>
        <strain>W1</strain>
    </source>
</reference>
<name>F4B8U3_ACIHW</name>
<reference evidence="1 2" key="1">
    <citation type="journal article" date="2011" name="Extremophiles">
        <title>Genomic analysis of Acidianus hospitalis W1 a host for studying crenarchaeal virus and plasmid life cycles.</title>
        <authorList>
            <person name="You X.Y."/>
            <person name="Liu C."/>
            <person name="Wang S.Y."/>
            <person name="Jiang C.Y."/>
            <person name="Shah S.A."/>
            <person name="Prangishvili D."/>
            <person name="She Q."/>
            <person name="Liu S.J."/>
            <person name="Garrett R.A."/>
        </authorList>
    </citation>
    <scope>NUCLEOTIDE SEQUENCE [LARGE SCALE GENOMIC DNA]</scope>
    <source>
        <strain evidence="1 2">W1</strain>
    </source>
</reference>
<dbReference type="EMBL" id="CP002535">
    <property type="protein sequence ID" value="AEE93813.1"/>
    <property type="molecule type" value="Genomic_DNA"/>
</dbReference>
<dbReference type="GeneID" id="10600399"/>